<evidence type="ECO:0000256" key="1">
    <source>
        <dbReference type="ARBA" id="ARBA00022472"/>
    </source>
</evidence>
<evidence type="ECO:0000313" key="11">
    <source>
        <dbReference type="Proteomes" id="UP000230776"/>
    </source>
</evidence>
<organism evidence="10 11">
    <name type="scientific">Candidatus Colwellbacteria bacterium CG10_big_fil_rev_8_21_14_0_10_41_28</name>
    <dbReference type="NCBI Taxonomy" id="1974539"/>
    <lineage>
        <taxon>Bacteria</taxon>
        <taxon>Candidatus Colwelliibacteriota</taxon>
    </lineage>
</organism>
<dbReference type="SUPFAM" id="SSF69705">
    <property type="entry name" value="Transcription factor NusA, N-terminal domain"/>
    <property type="match status" value="1"/>
</dbReference>
<dbReference type="InterPro" id="IPR015946">
    <property type="entry name" value="KH_dom-like_a/b"/>
</dbReference>
<feature type="compositionally biased region" description="Basic and acidic residues" evidence="8">
    <location>
        <begin position="401"/>
        <end position="423"/>
    </location>
</feature>
<evidence type="ECO:0000256" key="3">
    <source>
        <dbReference type="ARBA" id="ARBA00022814"/>
    </source>
</evidence>
<dbReference type="InterPro" id="IPR009019">
    <property type="entry name" value="KH_sf_prok-type"/>
</dbReference>
<comment type="subunit">
    <text evidence="7">Monomer. Binds directly to the core enzyme of the DNA-dependent RNA polymerase and to nascent RNA.</text>
</comment>
<evidence type="ECO:0000313" key="10">
    <source>
        <dbReference type="EMBL" id="PIR98410.1"/>
    </source>
</evidence>
<dbReference type="InterPro" id="IPR058582">
    <property type="entry name" value="KH_NusA_2nd"/>
</dbReference>
<dbReference type="Gene3D" id="2.40.50.140">
    <property type="entry name" value="Nucleic acid-binding proteins"/>
    <property type="match status" value="1"/>
</dbReference>
<dbReference type="Pfam" id="PF13184">
    <property type="entry name" value="KH_NusA_1st"/>
    <property type="match status" value="1"/>
</dbReference>
<evidence type="ECO:0000256" key="7">
    <source>
        <dbReference type="HAMAP-Rule" id="MF_00945"/>
    </source>
</evidence>
<keyword evidence="5 7" id="KW-0805">Transcription regulation</keyword>
<protein>
    <recommendedName>
        <fullName evidence="7">Transcription termination/antitermination protein NusA</fullName>
    </recommendedName>
</protein>
<dbReference type="InterPro" id="IPR025249">
    <property type="entry name" value="TF_NusA_KH_1st"/>
</dbReference>
<dbReference type="AlphaFoldDB" id="A0A2H0VJC7"/>
<accession>A0A2H0VJC7</accession>
<gene>
    <name evidence="7 10" type="primary">nusA</name>
    <name evidence="10" type="ORF">COT88_01770</name>
</gene>
<comment type="similarity">
    <text evidence="7">Belongs to the NusA family.</text>
</comment>
<dbReference type="SMART" id="SM00322">
    <property type="entry name" value="KH"/>
    <property type="match status" value="2"/>
</dbReference>
<keyword evidence="1 7" id="KW-0806">Transcription termination</keyword>
<sequence length="448" mass="50406">MMDLKTVIQAVNQIAEDKGIDASKVMEAIENSLAAAYRREFLSRSANVKADLNQRTGEVTFYRVKEAVDESTVRMIEEGENAEEETQGEDDEGKLPRYNPERHILIEEARKDNKDVELGDEIKTSLPAEMDFGRIAAQNAKQVILQHLREAERDSITDEYVDKEGKIVSGVIQRFERGNVYIDLGRTNGVMFSAESIPGEHYRVGERLRFYILAVQREFRGPGTGIILSRAHPEFVKELFAMEIPEISDGIVEIKGIVREPGSRTKIAVHSNTEEIDPVGSCVGQRGTRIMAISNELGQEKIDVIEWSDDPEELVAHALSPAKVRTVEAMNDNEMMVMVSDDQLSLAIGRGGQNVRLAARLTGWRIDVRSQSNPDEKVDEGMAEVVVEEESSDDTVEESPQEDKQTVKEKVSEEEVLEEKSSEEIEDKEEGDYDEDNVEEDTKEDKKE</sequence>
<feature type="domain" description="S1 motif" evidence="9">
    <location>
        <begin position="165"/>
        <end position="231"/>
    </location>
</feature>
<dbReference type="GO" id="GO:0006353">
    <property type="term" value="P:DNA-templated transcription termination"/>
    <property type="evidence" value="ECO:0007669"/>
    <property type="project" value="UniProtKB-UniRule"/>
</dbReference>
<dbReference type="SUPFAM" id="SSF54814">
    <property type="entry name" value="Prokaryotic type KH domain (KH-domain type II)"/>
    <property type="match status" value="2"/>
</dbReference>
<keyword evidence="6 7" id="KW-0804">Transcription</keyword>
<evidence type="ECO:0000256" key="4">
    <source>
        <dbReference type="ARBA" id="ARBA00022884"/>
    </source>
</evidence>
<dbReference type="CDD" id="cd22529">
    <property type="entry name" value="KH-II_NusA_rpt2"/>
    <property type="match status" value="1"/>
</dbReference>
<dbReference type="PROSITE" id="PS50084">
    <property type="entry name" value="KH_TYPE_1"/>
    <property type="match status" value="1"/>
</dbReference>
<feature type="compositionally biased region" description="Acidic residues" evidence="8">
    <location>
        <begin position="424"/>
        <end position="442"/>
    </location>
</feature>
<dbReference type="GO" id="GO:0003700">
    <property type="term" value="F:DNA-binding transcription factor activity"/>
    <property type="evidence" value="ECO:0007669"/>
    <property type="project" value="InterPro"/>
</dbReference>
<dbReference type="Gene3D" id="3.30.300.20">
    <property type="match status" value="2"/>
</dbReference>
<dbReference type="SUPFAM" id="SSF50249">
    <property type="entry name" value="Nucleic acid-binding proteins"/>
    <property type="match status" value="1"/>
</dbReference>
<dbReference type="Pfam" id="PF08529">
    <property type="entry name" value="NusA_N"/>
    <property type="match status" value="1"/>
</dbReference>
<dbReference type="InterPro" id="IPR004087">
    <property type="entry name" value="KH_dom"/>
</dbReference>
<dbReference type="PANTHER" id="PTHR22648">
    <property type="entry name" value="TRANSCRIPTION TERMINATION FACTOR NUSA"/>
    <property type="match status" value="1"/>
</dbReference>
<comment type="function">
    <text evidence="7">Participates in both transcription termination and antitermination.</text>
</comment>
<dbReference type="SMART" id="SM00316">
    <property type="entry name" value="S1"/>
    <property type="match status" value="1"/>
</dbReference>
<feature type="region of interest" description="Disordered" evidence="8">
    <location>
        <begin position="386"/>
        <end position="448"/>
    </location>
</feature>
<dbReference type="CDD" id="cd02134">
    <property type="entry name" value="KH-II_NusA_rpt1"/>
    <property type="match status" value="1"/>
</dbReference>
<dbReference type="InterPro" id="IPR013735">
    <property type="entry name" value="TF_NusA_N"/>
</dbReference>
<reference evidence="11" key="1">
    <citation type="submission" date="2017-09" db="EMBL/GenBank/DDBJ databases">
        <title>Depth-based differentiation of microbial function through sediment-hosted aquifers and enrichment of novel symbionts in the deep terrestrial subsurface.</title>
        <authorList>
            <person name="Probst A.J."/>
            <person name="Ladd B."/>
            <person name="Jarett J.K."/>
            <person name="Geller-Mcgrath D.E."/>
            <person name="Sieber C.M.K."/>
            <person name="Emerson J.B."/>
            <person name="Anantharaman K."/>
            <person name="Thomas B.C."/>
            <person name="Malmstrom R."/>
            <person name="Stieglmeier M."/>
            <person name="Klingl A."/>
            <person name="Woyke T."/>
            <person name="Ryan C.M."/>
            <person name="Banfield J.F."/>
        </authorList>
    </citation>
    <scope>NUCLEOTIDE SEQUENCE [LARGE SCALE GENOMIC DNA]</scope>
</reference>
<dbReference type="InterPro" id="IPR030842">
    <property type="entry name" value="TF_NusA_bacterial"/>
</dbReference>
<dbReference type="Pfam" id="PF26594">
    <property type="entry name" value="KH_NusA_2nd"/>
    <property type="match status" value="1"/>
</dbReference>
<dbReference type="FunFam" id="3.30.300.20:FF:000002">
    <property type="entry name" value="Transcription termination/antitermination protein NusA"/>
    <property type="match status" value="1"/>
</dbReference>
<dbReference type="CDD" id="cd04455">
    <property type="entry name" value="S1_NusA"/>
    <property type="match status" value="1"/>
</dbReference>
<dbReference type="NCBIfam" id="TIGR01953">
    <property type="entry name" value="NusA"/>
    <property type="match status" value="1"/>
</dbReference>
<dbReference type="PROSITE" id="PS50126">
    <property type="entry name" value="S1"/>
    <property type="match status" value="1"/>
</dbReference>
<dbReference type="HAMAP" id="MF_00945_B">
    <property type="entry name" value="NusA_B"/>
    <property type="match status" value="1"/>
</dbReference>
<keyword evidence="2 7" id="KW-0963">Cytoplasm</keyword>
<comment type="caution">
    <text evidence="10">The sequence shown here is derived from an EMBL/GenBank/DDBJ whole genome shotgun (WGS) entry which is preliminary data.</text>
</comment>
<dbReference type="FunFam" id="3.30.300.20:FF:000005">
    <property type="entry name" value="Transcription termination/antitermination protein NusA"/>
    <property type="match status" value="1"/>
</dbReference>
<dbReference type="InterPro" id="IPR012340">
    <property type="entry name" value="NA-bd_OB-fold"/>
</dbReference>
<evidence type="ECO:0000256" key="8">
    <source>
        <dbReference type="SAM" id="MobiDB-lite"/>
    </source>
</evidence>
<dbReference type="Proteomes" id="UP000230776">
    <property type="component" value="Unassembled WGS sequence"/>
</dbReference>
<dbReference type="Gene3D" id="3.30.1480.10">
    <property type="entry name" value="NusA, N-terminal domain"/>
    <property type="match status" value="1"/>
</dbReference>
<proteinExistence type="inferred from homology"/>
<dbReference type="PANTHER" id="PTHR22648:SF0">
    <property type="entry name" value="TRANSCRIPTION TERMINATION_ANTITERMINATION PROTEIN NUSA"/>
    <property type="match status" value="1"/>
</dbReference>
<dbReference type="GO" id="GO:0005829">
    <property type="term" value="C:cytosol"/>
    <property type="evidence" value="ECO:0007669"/>
    <property type="project" value="TreeGrafter"/>
</dbReference>
<feature type="compositionally biased region" description="Acidic residues" evidence="8">
    <location>
        <begin position="78"/>
        <end position="92"/>
    </location>
</feature>
<keyword evidence="3 7" id="KW-0889">Transcription antitermination</keyword>
<dbReference type="InterPro" id="IPR010213">
    <property type="entry name" value="TF_NusA"/>
</dbReference>
<evidence type="ECO:0000256" key="2">
    <source>
        <dbReference type="ARBA" id="ARBA00022490"/>
    </source>
</evidence>
<dbReference type="GO" id="GO:0003723">
    <property type="term" value="F:RNA binding"/>
    <property type="evidence" value="ECO:0007669"/>
    <property type="project" value="UniProtKB-UniRule"/>
</dbReference>
<name>A0A2H0VJC7_9BACT</name>
<evidence type="ECO:0000256" key="5">
    <source>
        <dbReference type="ARBA" id="ARBA00023015"/>
    </source>
</evidence>
<comment type="subcellular location">
    <subcellularLocation>
        <location evidence="7">Cytoplasm</location>
    </subcellularLocation>
</comment>
<dbReference type="GO" id="GO:0031564">
    <property type="term" value="P:transcription antitermination"/>
    <property type="evidence" value="ECO:0007669"/>
    <property type="project" value="UniProtKB-UniRule"/>
</dbReference>
<feature type="compositionally biased region" description="Acidic residues" evidence="8">
    <location>
        <begin position="386"/>
        <end position="400"/>
    </location>
</feature>
<dbReference type="InterPro" id="IPR003029">
    <property type="entry name" value="S1_domain"/>
</dbReference>
<evidence type="ECO:0000259" key="9">
    <source>
        <dbReference type="PROSITE" id="PS50126"/>
    </source>
</evidence>
<dbReference type="EMBL" id="PFAG01000016">
    <property type="protein sequence ID" value="PIR98410.1"/>
    <property type="molecule type" value="Genomic_DNA"/>
</dbReference>
<feature type="region of interest" description="Disordered" evidence="8">
    <location>
        <begin position="77"/>
        <end position="99"/>
    </location>
</feature>
<evidence type="ECO:0000256" key="6">
    <source>
        <dbReference type="ARBA" id="ARBA00023163"/>
    </source>
</evidence>
<keyword evidence="4 7" id="KW-0694">RNA-binding</keyword>
<dbReference type="InterPro" id="IPR036555">
    <property type="entry name" value="NusA_N_sf"/>
</dbReference>